<evidence type="ECO:0000313" key="3">
    <source>
        <dbReference type="EMBL" id="THF51611.1"/>
    </source>
</evidence>
<proteinExistence type="inferred from homology"/>
<gene>
    <name evidence="3" type="ORF">E6C50_07555</name>
</gene>
<comment type="caution">
    <text evidence="3">The sequence shown here is derived from an EMBL/GenBank/DDBJ whole genome shotgun (WGS) entry which is preliminary data.</text>
</comment>
<accession>A0A4S4A014</accession>
<protein>
    <submittedName>
        <fullName evidence="3">Glycosyltransferase family 2 protein</fullName>
    </submittedName>
</protein>
<dbReference type="RefSeq" id="WP_136402595.1">
    <property type="nucleotide sequence ID" value="NZ_SSNZ01000002.1"/>
</dbReference>
<dbReference type="PANTHER" id="PTHR43630">
    <property type="entry name" value="POLY-BETA-1,6-N-ACETYL-D-GLUCOSAMINE SYNTHASE"/>
    <property type="match status" value="1"/>
</dbReference>
<dbReference type="Proteomes" id="UP000307507">
    <property type="component" value="Unassembled WGS sequence"/>
</dbReference>
<dbReference type="PANTHER" id="PTHR43630:SF2">
    <property type="entry name" value="GLYCOSYLTRANSFERASE"/>
    <property type="match status" value="1"/>
</dbReference>
<keyword evidence="4" id="KW-1185">Reference proteome</keyword>
<dbReference type="EMBL" id="SSNZ01000002">
    <property type="protein sequence ID" value="THF51611.1"/>
    <property type="molecule type" value="Genomic_DNA"/>
</dbReference>
<keyword evidence="3" id="KW-0808">Transferase</keyword>
<dbReference type="AlphaFoldDB" id="A0A4S4A014"/>
<dbReference type="InterPro" id="IPR029044">
    <property type="entry name" value="Nucleotide-diphossugar_trans"/>
</dbReference>
<dbReference type="GO" id="GO:0016740">
    <property type="term" value="F:transferase activity"/>
    <property type="evidence" value="ECO:0007669"/>
    <property type="project" value="UniProtKB-KW"/>
</dbReference>
<sequence length="258" mass="30071">MKLQSGSIKISGLIITYNEEKNIREVIECLDFVDEIIIVDSYSTDNTVPIARTYPNVKVVQNKFVDFTTQRNLALELASYNWVLFLDADERITPPLRAEIIAEVQKPETKDAYYFLRKFYFAGRAIHFSGTQTDKNFRLFKKDKAHYIPEKLVHETLKVDGTIGILQNKLLHYSYDNYAIYKQKMISYGVLKGKELFLKGKKYSVFTQYLKTIFKFIKAYFIRLGILDGKDGFIISYLQALSVYHTYKSLKANQKQNI</sequence>
<feature type="domain" description="Glycosyltransferase 2-like" evidence="2">
    <location>
        <begin position="13"/>
        <end position="149"/>
    </location>
</feature>
<evidence type="ECO:0000313" key="4">
    <source>
        <dbReference type="Proteomes" id="UP000307507"/>
    </source>
</evidence>
<reference evidence="3 4" key="1">
    <citation type="submission" date="2019-04" db="EMBL/GenBank/DDBJ databases">
        <title>Flavobacterium sp. nov. isolated from construction timber.</title>
        <authorList>
            <person name="Lin S.-Y."/>
            <person name="Chang C.-T."/>
            <person name="Young C.-C."/>
        </authorList>
    </citation>
    <scope>NUCLEOTIDE SEQUENCE [LARGE SCALE GENOMIC DNA]</scope>
    <source>
        <strain evidence="3 4">CC-CTC003</strain>
    </source>
</reference>
<dbReference type="Gene3D" id="3.90.550.10">
    <property type="entry name" value="Spore Coat Polysaccharide Biosynthesis Protein SpsA, Chain A"/>
    <property type="match status" value="1"/>
</dbReference>
<dbReference type="Pfam" id="PF00535">
    <property type="entry name" value="Glycos_transf_2"/>
    <property type="match status" value="1"/>
</dbReference>
<evidence type="ECO:0000256" key="1">
    <source>
        <dbReference type="ARBA" id="ARBA00038494"/>
    </source>
</evidence>
<dbReference type="SUPFAM" id="SSF53448">
    <property type="entry name" value="Nucleotide-diphospho-sugar transferases"/>
    <property type="match status" value="1"/>
</dbReference>
<dbReference type="CDD" id="cd02511">
    <property type="entry name" value="Beta4Glucosyltransferase"/>
    <property type="match status" value="1"/>
</dbReference>
<evidence type="ECO:0000259" key="2">
    <source>
        <dbReference type="Pfam" id="PF00535"/>
    </source>
</evidence>
<dbReference type="OrthoDB" id="9815923at2"/>
<dbReference type="InterPro" id="IPR001173">
    <property type="entry name" value="Glyco_trans_2-like"/>
</dbReference>
<name>A0A4S4A014_9FLAO</name>
<comment type="similarity">
    <text evidence="1">Belongs to the glycosyltransferase 2 family. WaaE/KdtX subfamily.</text>
</comment>
<organism evidence="3 4">
    <name type="scientific">Flavobacterium supellecticarium</name>
    <dbReference type="NCBI Taxonomy" id="2565924"/>
    <lineage>
        <taxon>Bacteria</taxon>
        <taxon>Pseudomonadati</taxon>
        <taxon>Bacteroidota</taxon>
        <taxon>Flavobacteriia</taxon>
        <taxon>Flavobacteriales</taxon>
        <taxon>Flavobacteriaceae</taxon>
        <taxon>Flavobacterium</taxon>
    </lineage>
</organism>